<organism evidence="1 2">
    <name type="scientific">Novosphingobium olei</name>
    <dbReference type="NCBI Taxonomy" id="2728851"/>
    <lineage>
        <taxon>Bacteria</taxon>
        <taxon>Pseudomonadati</taxon>
        <taxon>Pseudomonadota</taxon>
        <taxon>Alphaproteobacteria</taxon>
        <taxon>Sphingomonadales</taxon>
        <taxon>Sphingomonadaceae</taxon>
        <taxon>Novosphingobium</taxon>
    </lineage>
</organism>
<proteinExistence type="predicted"/>
<protein>
    <submittedName>
        <fullName evidence="1">Cryptochrome/photolyase family protein</fullName>
    </submittedName>
</protein>
<dbReference type="Pfam" id="PF04244">
    <property type="entry name" value="DPRP"/>
    <property type="match status" value="1"/>
</dbReference>
<comment type="caution">
    <text evidence="1">The sequence shown here is derived from an EMBL/GenBank/DDBJ whole genome shotgun (WGS) entry which is preliminary data.</text>
</comment>
<dbReference type="EMBL" id="JABBGM010000002">
    <property type="protein sequence ID" value="NML93286.1"/>
    <property type="molecule type" value="Genomic_DNA"/>
</dbReference>
<dbReference type="InterPro" id="IPR052551">
    <property type="entry name" value="UV-DNA_repair_photolyase"/>
</dbReference>
<dbReference type="SUPFAM" id="SSF48173">
    <property type="entry name" value="Cryptochrome/photolyase FAD-binding domain"/>
    <property type="match status" value="1"/>
</dbReference>
<dbReference type="AlphaFoldDB" id="A0A7Y0BP27"/>
<dbReference type="InterPro" id="IPR036134">
    <property type="entry name" value="Crypto/Photolyase_FAD-like_sf"/>
</dbReference>
<evidence type="ECO:0000313" key="2">
    <source>
        <dbReference type="Proteomes" id="UP000583556"/>
    </source>
</evidence>
<reference evidence="1 2" key="1">
    <citation type="submission" date="2020-04" db="EMBL/GenBank/DDBJ databases">
        <title>Novosphingobium sp. TW-4 isolated from soil.</title>
        <authorList>
            <person name="Dahal R.H."/>
            <person name="Chaudhary D.K."/>
        </authorList>
    </citation>
    <scope>NUCLEOTIDE SEQUENCE [LARGE SCALE GENOMIC DNA]</scope>
    <source>
        <strain evidence="1 2">TW-4</strain>
    </source>
</reference>
<keyword evidence="2" id="KW-1185">Reference proteome</keyword>
<dbReference type="RefSeq" id="WP_169492526.1">
    <property type="nucleotide sequence ID" value="NZ_JABBGM010000002.1"/>
</dbReference>
<dbReference type="PANTHER" id="PTHR38657:SF1">
    <property type="entry name" value="SLR1343 PROTEIN"/>
    <property type="match status" value="1"/>
</dbReference>
<dbReference type="InterPro" id="IPR007357">
    <property type="entry name" value="PhrB-like"/>
</dbReference>
<dbReference type="GO" id="GO:0016829">
    <property type="term" value="F:lyase activity"/>
    <property type="evidence" value="ECO:0007669"/>
    <property type="project" value="UniProtKB-KW"/>
</dbReference>
<sequence length="524" mass="59540">MTTSNDKQGPVLVLILGDQLSPAISSLADRTPDDTVVLMAEVADETTYVRHHKAKIALVLSAMRHFATELRQAGWTVDYVRLEDEGNSGSLTGEVARAIARHDARGVQVTEPGEYRLRQAMEQWREDLPVRLRILADTRFVCPLPDFYEWAAGRRELRMEYFYRDMRRKTGLLMEGDKPVGGRWNFDAENRAGPERGASFPAPPRFAPDATTRDVIAMVESRFARHFGTLDEFNWPVTRADAERLLAHFLKRRLPHFGRWQDAMVAGQDFVFHALLSPAINLGLLDPLAVCRAAEAEYHEGRAPIEAVEGFIRQIIGWREYVRGMYWLDMPGMAEANFLDATRPLPDFWWTGETKMRCLSEAVRTTRDNAYAHHIQRLMVLGNFALLAGLKPQEVADWFLTVYADAYEWVELPNVAGMALHADGGRLASKPYAASGAYIDRMSDYCGTCAYKVKVKTGPDACPFNALYWHFLARNESKLARNPRLFQPYATWRRMTDDKRRDYIESAEAFLATLEPAEPGWARG</sequence>
<dbReference type="PANTHER" id="PTHR38657">
    <property type="entry name" value="SLR1343 PROTEIN"/>
    <property type="match status" value="1"/>
</dbReference>
<dbReference type="Gene3D" id="1.25.40.80">
    <property type="match status" value="1"/>
</dbReference>
<dbReference type="Proteomes" id="UP000583556">
    <property type="component" value="Unassembled WGS sequence"/>
</dbReference>
<name>A0A7Y0BP27_9SPHN</name>
<dbReference type="Gene3D" id="1.10.10.1710">
    <property type="entry name" value="Deoxyribodipyrimidine photolyase-related"/>
    <property type="match status" value="1"/>
</dbReference>
<dbReference type="InterPro" id="IPR014729">
    <property type="entry name" value="Rossmann-like_a/b/a_fold"/>
</dbReference>
<dbReference type="Gene3D" id="1.10.579.10">
    <property type="entry name" value="DNA Cyclobutane Dipyrimidine Photolyase, subunit A, domain 3"/>
    <property type="match status" value="1"/>
</dbReference>
<gene>
    <name evidence="1" type="ORF">HHL27_06325</name>
</gene>
<keyword evidence="1" id="KW-0456">Lyase</keyword>
<evidence type="ECO:0000313" key="1">
    <source>
        <dbReference type="EMBL" id="NML93286.1"/>
    </source>
</evidence>
<accession>A0A7Y0BP27</accession>
<dbReference type="Gene3D" id="3.40.50.620">
    <property type="entry name" value="HUPs"/>
    <property type="match status" value="1"/>
</dbReference>